<feature type="compositionally biased region" description="Acidic residues" evidence="1">
    <location>
        <begin position="305"/>
        <end position="323"/>
    </location>
</feature>
<feature type="region of interest" description="Disordered" evidence="1">
    <location>
        <begin position="168"/>
        <end position="245"/>
    </location>
</feature>
<evidence type="ECO:0000256" key="2">
    <source>
        <dbReference type="SAM" id="Phobius"/>
    </source>
</evidence>
<accession>A0A811KM81</accession>
<protein>
    <submittedName>
        <fullName evidence="3">Uncharacterized protein</fullName>
    </submittedName>
</protein>
<keyword evidence="2" id="KW-0472">Membrane</keyword>
<dbReference type="Proteomes" id="UP000614601">
    <property type="component" value="Unassembled WGS sequence"/>
</dbReference>
<feature type="region of interest" description="Disordered" evidence="1">
    <location>
        <begin position="266"/>
        <end position="289"/>
    </location>
</feature>
<gene>
    <name evidence="3" type="ORF">BOKJ2_LOCUS6366</name>
</gene>
<feature type="transmembrane region" description="Helical" evidence="2">
    <location>
        <begin position="363"/>
        <end position="384"/>
    </location>
</feature>
<name>A0A811KM81_9BILA</name>
<dbReference type="AlphaFoldDB" id="A0A811KM81"/>
<proteinExistence type="predicted"/>
<organism evidence="3 4">
    <name type="scientific">Bursaphelenchus okinawaensis</name>
    <dbReference type="NCBI Taxonomy" id="465554"/>
    <lineage>
        <taxon>Eukaryota</taxon>
        <taxon>Metazoa</taxon>
        <taxon>Ecdysozoa</taxon>
        <taxon>Nematoda</taxon>
        <taxon>Chromadorea</taxon>
        <taxon>Rhabditida</taxon>
        <taxon>Tylenchina</taxon>
        <taxon>Tylenchomorpha</taxon>
        <taxon>Aphelenchoidea</taxon>
        <taxon>Aphelenchoididae</taxon>
        <taxon>Bursaphelenchus</taxon>
    </lineage>
</organism>
<dbReference type="Proteomes" id="UP000783686">
    <property type="component" value="Unassembled WGS sequence"/>
</dbReference>
<feature type="compositionally biased region" description="Acidic residues" evidence="1">
    <location>
        <begin position="277"/>
        <end position="288"/>
    </location>
</feature>
<dbReference type="EMBL" id="CAJFCW020000003">
    <property type="protein sequence ID" value="CAG9105123.1"/>
    <property type="molecule type" value="Genomic_DNA"/>
</dbReference>
<keyword evidence="4" id="KW-1185">Reference proteome</keyword>
<dbReference type="OrthoDB" id="10650987at2759"/>
<evidence type="ECO:0000256" key="1">
    <source>
        <dbReference type="SAM" id="MobiDB-lite"/>
    </source>
</evidence>
<evidence type="ECO:0000313" key="4">
    <source>
        <dbReference type="Proteomes" id="UP000614601"/>
    </source>
</evidence>
<comment type="caution">
    <text evidence="3">The sequence shown here is derived from an EMBL/GenBank/DDBJ whole genome shotgun (WGS) entry which is preliminary data.</text>
</comment>
<feature type="region of interest" description="Disordered" evidence="1">
    <location>
        <begin position="305"/>
        <end position="349"/>
    </location>
</feature>
<evidence type="ECO:0000313" key="3">
    <source>
        <dbReference type="EMBL" id="CAD5215984.1"/>
    </source>
</evidence>
<dbReference type="EMBL" id="CAJFDH010000003">
    <property type="protein sequence ID" value="CAD5215984.1"/>
    <property type="molecule type" value="Genomic_DNA"/>
</dbReference>
<feature type="compositionally biased region" description="Basic and acidic residues" evidence="1">
    <location>
        <begin position="168"/>
        <end position="195"/>
    </location>
</feature>
<sequence length="393" mass="45086">MSHYNVLDLFPIDRTLKAGYKPYWLEIVLVPSGFRQLSLFRAYGYAKDNWTLKQLLHCTLKAKKLNLTNPRNKTFYREKKRISGDELVKENLYFCFIEIDDILKIGKGICLEPFWICDKITHFAELVFDLMPNLYFVHNKKLVTLPRYYEILGSFHFGFKEIGPNNKKITDGTSKKDDTALTHHKEESHATKVQEDSQAEEELVQKVSKASEDKATEPSVEENVTKSASEEEITGSTDFQAENEVHVEVEVVQDEDKLYDVEAVTVSSSDYSKSDDSDSEDGSIDEGSECSCERLDCSCDDSECSCEDSDCSCEDEDYSDGESESEHSDCSSCESDSEEEDQLEERDPHPLYKRANERVERNILFVHLVWFFICFILTFGFSGMEVVDVDLEK</sequence>
<keyword evidence="2" id="KW-1133">Transmembrane helix</keyword>
<feature type="compositionally biased region" description="Acidic residues" evidence="1">
    <location>
        <begin position="335"/>
        <end position="344"/>
    </location>
</feature>
<reference evidence="3" key="1">
    <citation type="submission" date="2020-09" db="EMBL/GenBank/DDBJ databases">
        <authorList>
            <person name="Kikuchi T."/>
        </authorList>
    </citation>
    <scope>NUCLEOTIDE SEQUENCE</scope>
    <source>
        <strain evidence="3">SH1</strain>
    </source>
</reference>
<keyword evidence="2" id="KW-0812">Transmembrane</keyword>